<evidence type="ECO:0000313" key="3">
    <source>
        <dbReference type="Proteomes" id="UP000183898"/>
    </source>
</evidence>
<accession>A0A1H8QFF6</accession>
<organism evidence="2 3">
    <name type="scientific">Nitrosospira multiformis</name>
    <dbReference type="NCBI Taxonomy" id="1231"/>
    <lineage>
        <taxon>Bacteria</taxon>
        <taxon>Pseudomonadati</taxon>
        <taxon>Pseudomonadota</taxon>
        <taxon>Betaproteobacteria</taxon>
        <taxon>Nitrosomonadales</taxon>
        <taxon>Nitrosomonadaceae</taxon>
        <taxon>Nitrosospira</taxon>
    </lineage>
</organism>
<proteinExistence type="predicted"/>
<evidence type="ECO:0000256" key="1">
    <source>
        <dbReference type="SAM" id="MobiDB-lite"/>
    </source>
</evidence>
<evidence type="ECO:0000313" key="2">
    <source>
        <dbReference type="EMBL" id="SEO52721.1"/>
    </source>
</evidence>
<name>A0A1H8QFF6_9PROT</name>
<dbReference type="EMBL" id="FOCT01000035">
    <property type="protein sequence ID" value="SEO52721.1"/>
    <property type="molecule type" value="Genomic_DNA"/>
</dbReference>
<dbReference type="Proteomes" id="UP000183898">
    <property type="component" value="Unassembled WGS sequence"/>
</dbReference>
<gene>
    <name evidence="2" type="ORF">SAMN05216404_1355</name>
</gene>
<sequence>MDGNSRGTSIIPGSGNRTRQAMPDKEEASRGRLSAMIIMEIFSITNPLRGAPLKSLQEG</sequence>
<reference evidence="2 3" key="1">
    <citation type="submission" date="2016-10" db="EMBL/GenBank/DDBJ databases">
        <authorList>
            <person name="de Groot N.N."/>
        </authorList>
    </citation>
    <scope>NUCLEOTIDE SEQUENCE [LARGE SCALE GENOMIC DNA]</scope>
    <source>
        <strain evidence="2 3">Nl18</strain>
    </source>
</reference>
<feature type="region of interest" description="Disordered" evidence="1">
    <location>
        <begin position="1"/>
        <end position="30"/>
    </location>
</feature>
<dbReference type="AlphaFoldDB" id="A0A1H8QFF6"/>
<protein>
    <submittedName>
        <fullName evidence="2">Uncharacterized protein</fullName>
    </submittedName>
</protein>